<accession>A0ABU7HQH7</accession>
<organism evidence="1 2">
    <name type="scientific">Pseudomonas ulcerans</name>
    <dbReference type="NCBI Taxonomy" id="3115852"/>
    <lineage>
        <taxon>Bacteria</taxon>
        <taxon>Pseudomonadati</taxon>
        <taxon>Pseudomonadota</taxon>
        <taxon>Gammaproteobacteria</taxon>
        <taxon>Pseudomonadales</taxon>
        <taxon>Pseudomonadaceae</taxon>
        <taxon>Pseudomonas</taxon>
    </lineage>
</organism>
<evidence type="ECO:0000313" key="1">
    <source>
        <dbReference type="EMBL" id="MEE1933788.1"/>
    </source>
</evidence>
<evidence type="ECO:0008006" key="3">
    <source>
        <dbReference type="Google" id="ProtNLM"/>
    </source>
</evidence>
<dbReference type="RefSeq" id="WP_330074613.1">
    <property type="nucleotide sequence ID" value="NZ_JAZDQJ010000010.1"/>
</dbReference>
<proteinExistence type="predicted"/>
<dbReference type="Proteomes" id="UP001335100">
    <property type="component" value="Unassembled WGS sequence"/>
</dbReference>
<protein>
    <recommendedName>
        <fullName evidence="3">CheA signal transduction histidine kinase</fullName>
    </recommendedName>
</protein>
<name>A0ABU7HQH7_9PSED</name>
<keyword evidence="2" id="KW-1185">Reference proteome</keyword>
<reference evidence="1 2" key="1">
    <citation type="submission" date="2024-01" db="EMBL/GenBank/DDBJ databases">
        <title>Unpublished Manusciprt.</title>
        <authorList>
            <person name="Duman M."/>
            <person name="Valdes E.G."/>
            <person name="Ajmi N."/>
            <person name="Altun S."/>
            <person name="Saticioglu I.B."/>
        </authorList>
    </citation>
    <scope>NUCLEOTIDE SEQUENCE [LARGE SCALE GENOMIC DNA]</scope>
    <source>
        <strain evidence="1 2">148P</strain>
    </source>
</reference>
<sequence>MLIDSPDVNALQDFLGDAHTLLNRAQECLQHFQLIGEDADASDCLIGTLGSLRDKARGQELAQIADFCEQLCILLDPAERRNHLHGPALAIIEACLCLLAWQLELVDPCDGTLNLDVEEQQELLGCLDTALQAATQRCSQPV</sequence>
<evidence type="ECO:0000313" key="2">
    <source>
        <dbReference type="Proteomes" id="UP001335100"/>
    </source>
</evidence>
<gene>
    <name evidence="1" type="ORF">V0R50_11200</name>
</gene>
<comment type="caution">
    <text evidence="1">The sequence shown here is derived from an EMBL/GenBank/DDBJ whole genome shotgun (WGS) entry which is preliminary data.</text>
</comment>
<dbReference type="EMBL" id="JAZDQJ010000010">
    <property type="protein sequence ID" value="MEE1933788.1"/>
    <property type="molecule type" value="Genomic_DNA"/>
</dbReference>